<gene>
    <name evidence="1" type="ORF">Bfra_005749</name>
</gene>
<proteinExistence type="predicted"/>
<dbReference type="GeneID" id="59259818"/>
<name>A0A8H6AS48_9HELO</name>
<comment type="caution">
    <text evidence="1">The sequence shown here is derived from an EMBL/GenBank/DDBJ whole genome shotgun (WGS) entry which is preliminary data.</text>
</comment>
<organism evidence="1 2">
    <name type="scientific">Botrytis fragariae</name>
    <dbReference type="NCBI Taxonomy" id="1964551"/>
    <lineage>
        <taxon>Eukaryota</taxon>
        <taxon>Fungi</taxon>
        <taxon>Dikarya</taxon>
        <taxon>Ascomycota</taxon>
        <taxon>Pezizomycotina</taxon>
        <taxon>Leotiomycetes</taxon>
        <taxon>Helotiales</taxon>
        <taxon>Sclerotiniaceae</taxon>
        <taxon>Botrytis</taxon>
    </lineage>
</organism>
<dbReference type="RefSeq" id="XP_037191336.1">
    <property type="nucleotide sequence ID" value="XM_037336126.1"/>
</dbReference>
<dbReference type="Proteomes" id="UP000531561">
    <property type="component" value="Unassembled WGS sequence"/>
</dbReference>
<sequence length="87" mass="10167">MFDELRVSFGADRFLMRIILAPPQTLDLESFMHLRSLEPLSNVVEEHYNSNKDMHTGGKVYILVEDHFMHQPPMFKTPEAMKFKPST</sequence>
<protein>
    <submittedName>
        <fullName evidence="1">Uncharacterized protein</fullName>
    </submittedName>
</protein>
<evidence type="ECO:0000313" key="1">
    <source>
        <dbReference type="EMBL" id="KAF5872390.1"/>
    </source>
</evidence>
<evidence type="ECO:0000313" key="2">
    <source>
        <dbReference type="Proteomes" id="UP000531561"/>
    </source>
</evidence>
<dbReference type="OrthoDB" id="10375365at2759"/>
<keyword evidence="2" id="KW-1185">Reference proteome</keyword>
<dbReference type="EMBL" id="JABFCT010000010">
    <property type="protein sequence ID" value="KAF5872390.1"/>
    <property type="molecule type" value="Genomic_DNA"/>
</dbReference>
<dbReference type="AlphaFoldDB" id="A0A8H6AS48"/>
<reference evidence="1 2" key="1">
    <citation type="journal article" date="2020" name="Phytopathology">
        <title>A high-quality genome resource of Botrytis fragariae, a new and rapidly spreading fungal pathogen causing strawberry gray mold in the U.S.A.</title>
        <authorList>
            <person name="Wu Y."/>
            <person name="Saski C.A."/>
            <person name="Schnabel G."/>
            <person name="Xiao S."/>
            <person name="Hu M."/>
        </authorList>
    </citation>
    <scope>NUCLEOTIDE SEQUENCE [LARGE SCALE GENOMIC DNA]</scope>
    <source>
        <strain evidence="1 2">BVB16</strain>
    </source>
</reference>
<accession>A0A8H6AS48</accession>